<sequence>MRDWLVIKRSELGLTQEKVANKAGIARTTYAMIEQNNRTPSVNVAKRIAKVLGVNWTLFFDDECHESCKISVSKPA</sequence>
<proteinExistence type="predicted"/>
<protein>
    <submittedName>
        <fullName evidence="3">XRE family transcriptional regulator</fullName>
    </submittedName>
</protein>
<name>M8EFM0_9BACL</name>
<dbReference type="InterPro" id="IPR010982">
    <property type="entry name" value="Lambda_DNA-bd_dom_sf"/>
</dbReference>
<dbReference type="PANTHER" id="PTHR46797:SF1">
    <property type="entry name" value="METHYLPHOSPHONATE SYNTHASE"/>
    <property type="match status" value="1"/>
</dbReference>
<gene>
    <name evidence="3" type="ORF">I532_01675</name>
</gene>
<dbReference type="AlphaFoldDB" id="M8EFM0"/>
<dbReference type="GO" id="GO:0003677">
    <property type="term" value="F:DNA binding"/>
    <property type="evidence" value="ECO:0007669"/>
    <property type="project" value="UniProtKB-KW"/>
</dbReference>
<dbReference type="EMBL" id="APBN01000001">
    <property type="protein sequence ID" value="EMT54275.1"/>
    <property type="molecule type" value="Genomic_DNA"/>
</dbReference>
<dbReference type="PROSITE" id="PS50943">
    <property type="entry name" value="HTH_CROC1"/>
    <property type="match status" value="1"/>
</dbReference>
<dbReference type="GO" id="GO:0005829">
    <property type="term" value="C:cytosol"/>
    <property type="evidence" value="ECO:0007669"/>
    <property type="project" value="TreeGrafter"/>
</dbReference>
<evidence type="ECO:0000256" key="1">
    <source>
        <dbReference type="ARBA" id="ARBA00023125"/>
    </source>
</evidence>
<dbReference type="Gene3D" id="1.10.260.40">
    <property type="entry name" value="lambda repressor-like DNA-binding domains"/>
    <property type="match status" value="1"/>
</dbReference>
<evidence type="ECO:0000259" key="2">
    <source>
        <dbReference type="PROSITE" id="PS50943"/>
    </source>
</evidence>
<comment type="caution">
    <text evidence="3">The sequence shown here is derived from an EMBL/GenBank/DDBJ whole genome shotgun (WGS) entry which is preliminary data.</text>
</comment>
<feature type="domain" description="HTH cro/C1-type" evidence="2">
    <location>
        <begin position="5"/>
        <end position="59"/>
    </location>
</feature>
<keyword evidence="4" id="KW-1185">Reference proteome</keyword>
<dbReference type="InterPro" id="IPR001387">
    <property type="entry name" value="Cro/C1-type_HTH"/>
</dbReference>
<organism evidence="3 4">
    <name type="scientific">Brevibacillus borstelensis AK1</name>
    <dbReference type="NCBI Taxonomy" id="1300222"/>
    <lineage>
        <taxon>Bacteria</taxon>
        <taxon>Bacillati</taxon>
        <taxon>Bacillota</taxon>
        <taxon>Bacilli</taxon>
        <taxon>Bacillales</taxon>
        <taxon>Paenibacillaceae</taxon>
        <taxon>Brevibacillus</taxon>
    </lineage>
</organism>
<dbReference type="Proteomes" id="UP000012081">
    <property type="component" value="Unassembled WGS sequence"/>
</dbReference>
<dbReference type="InterPro" id="IPR050807">
    <property type="entry name" value="TransReg_Diox_bact_type"/>
</dbReference>
<dbReference type="RefSeq" id="WP_003385994.1">
    <property type="nucleotide sequence ID" value="NZ_APBN01000001.1"/>
</dbReference>
<dbReference type="OrthoDB" id="1859224at2"/>
<dbReference type="SUPFAM" id="SSF47413">
    <property type="entry name" value="lambda repressor-like DNA-binding domains"/>
    <property type="match status" value="1"/>
</dbReference>
<evidence type="ECO:0000313" key="3">
    <source>
        <dbReference type="EMBL" id="EMT54275.1"/>
    </source>
</evidence>
<dbReference type="Pfam" id="PF01381">
    <property type="entry name" value="HTH_3"/>
    <property type="match status" value="1"/>
</dbReference>
<dbReference type="PANTHER" id="PTHR46797">
    <property type="entry name" value="HTH-TYPE TRANSCRIPTIONAL REGULATOR"/>
    <property type="match status" value="1"/>
</dbReference>
<keyword evidence="1" id="KW-0238">DNA-binding</keyword>
<dbReference type="CDD" id="cd00093">
    <property type="entry name" value="HTH_XRE"/>
    <property type="match status" value="1"/>
</dbReference>
<accession>M8EFM0</accession>
<dbReference type="SMART" id="SM00530">
    <property type="entry name" value="HTH_XRE"/>
    <property type="match status" value="1"/>
</dbReference>
<evidence type="ECO:0000313" key="4">
    <source>
        <dbReference type="Proteomes" id="UP000012081"/>
    </source>
</evidence>
<reference evidence="3 4" key="1">
    <citation type="submission" date="2013-03" db="EMBL/GenBank/DDBJ databases">
        <title>Assembly of a new bacterial strain Brevibacillus borstelensis AK1.</title>
        <authorList>
            <person name="Rajan I."/>
            <person name="PoliReddy D."/>
            <person name="Sugumar T."/>
            <person name="Rathinam K."/>
            <person name="Alqarawi S."/>
            <person name="Khalil A.B."/>
            <person name="Sivakumar N."/>
        </authorList>
    </citation>
    <scope>NUCLEOTIDE SEQUENCE [LARGE SCALE GENOMIC DNA]</scope>
    <source>
        <strain evidence="3 4">AK1</strain>
    </source>
</reference>
<dbReference type="GO" id="GO:0003700">
    <property type="term" value="F:DNA-binding transcription factor activity"/>
    <property type="evidence" value="ECO:0007669"/>
    <property type="project" value="TreeGrafter"/>
</dbReference>
<dbReference type="STRING" id="1300222.I532_01675"/>